<dbReference type="SUPFAM" id="SSF118116">
    <property type="entry name" value="DNA mismatch repair protein MutL"/>
    <property type="match status" value="1"/>
</dbReference>
<reference evidence="9" key="2">
    <citation type="journal article" date="2021" name="PeerJ">
        <title>Extensive microbial diversity within the chicken gut microbiome revealed by metagenomics and culture.</title>
        <authorList>
            <person name="Gilroy R."/>
            <person name="Ravi A."/>
            <person name="Getino M."/>
            <person name="Pursley I."/>
            <person name="Horton D.L."/>
            <person name="Alikhan N.F."/>
            <person name="Baker D."/>
            <person name="Gharbi K."/>
            <person name="Hall N."/>
            <person name="Watson M."/>
            <person name="Adriaenssens E.M."/>
            <person name="Foster-Nyarko E."/>
            <person name="Jarju S."/>
            <person name="Secka A."/>
            <person name="Antonio M."/>
            <person name="Oren A."/>
            <person name="Chaudhuri R.R."/>
            <person name="La Ragione R."/>
            <person name="Hildebrand F."/>
            <person name="Pallen M.J."/>
        </authorList>
    </citation>
    <scope>NUCLEOTIDE SEQUENCE</scope>
    <source>
        <strain evidence="9">ChiHecec2B26-709</strain>
    </source>
</reference>
<accession>A0A9D1GLE8</accession>
<dbReference type="Gene3D" id="3.30.230.10">
    <property type="match status" value="1"/>
</dbReference>
<dbReference type="InterPro" id="IPR014721">
    <property type="entry name" value="Ribsml_uS5_D2-typ_fold_subgr"/>
</dbReference>
<dbReference type="HAMAP" id="MF_00149">
    <property type="entry name" value="DNA_mis_repair"/>
    <property type="match status" value="1"/>
</dbReference>
<dbReference type="GO" id="GO:0006298">
    <property type="term" value="P:mismatch repair"/>
    <property type="evidence" value="ECO:0007669"/>
    <property type="project" value="UniProtKB-UniRule"/>
</dbReference>
<evidence type="ECO:0000256" key="6">
    <source>
        <dbReference type="SAM" id="MobiDB-lite"/>
    </source>
</evidence>
<dbReference type="InterPro" id="IPR038973">
    <property type="entry name" value="MutL/Mlh/Pms-like"/>
</dbReference>
<dbReference type="InterPro" id="IPR014790">
    <property type="entry name" value="MutL_C"/>
</dbReference>
<keyword evidence="9" id="KW-0255">Endonuclease</keyword>
<dbReference type="Pfam" id="PF01119">
    <property type="entry name" value="DNA_mis_repair"/>
    <property type="match status" value="1"/>
</dbReference>
<dbReference type="InterPro" id="IPR037198">
    <property type="entry name" value="MutL_C_sf"/>
</dbReference>
<comment type="function">
    <text evidence="5">This protein is involved in the repair of mismatches in DNA. It is required for dam-dependent methyl-directed DNA mismatch repair. May act as a 'molecular matchmaker', a protein that promotes the formation of a stable complex between two or more DNA-binding proteins in an ATP-dependent manner without itself being part of a final effector complex.</text>
</comment>
<evidence type="ECO:0000256" key="4">
    <source>
        <dbReference type="ARBA" id="ARBA00023204"/>
    </source>
</evidence>
<dbReference type="Proteomes" id="UP000886881">
    <property type="component" value="Unassembled WGS sequence"/>
</dbReference>
<dbReference type="PANTHER" id="PTHR10073:SF12">
    <property type="entry name" value="DNA MISMATCH REPAIR PROTEIN MLH1"/>
    <property type="match status" value="1"/>
</dbReference>
<keyword evidence="9" id="KW-0378">Hydrolase</keyword>
<dbReference type="GO" id="GO:0004519">
    <property type="term" value="F:endonuclease activity"/>
    <property type="evidence" value="ECO:0007669"/>
    <property type="project" value="UniProtKB-KW"/>
</dbReference>
<gene>
    <name evidence="5 9" type="primary">mutL</name>
    <name evidence="9" type="ORF">IAC35_00505</name>
</gene>
<evidence type="ECO:0000256" key="3">
    <source>
        <dbReference type="ARBA" id="ARBA00022763"/>
    </source>
</evidence>
<reference evidence="9" key="1">
    <citation type="submission" date="2020-10" db="EMBL/GenBank/DDBJ databases">
        <authorList>
            <person name="Gilroy R."/>
        </authorList>
    </citation>
    <scope>NUCLEOTIDE SEQUENCE</scope>
    <source>
        <strain evidence="9">ChiHecec2B26-709</strain>
    </source>
</reference>
<dbReference type="InterPro" id="IPR042121">
    <property type="entry name" value="MutL_C_regsub"/>
</dbReference>
<keyword evidence="4 5" id="KW-0234">DNA repair</keyword>
<feature type="region of interest" description="Disordered" evidence="6">
    <location>
        <begin position="380"/>
        <end position="400"/>
    </location>
</feature>
<dbReference type="InterPro" id="IPR042120">
    <property type="entry name" value="MutL_C_dimsub"/>
</dbReference>
<evidence type="ECO:0000259" key="7">
    <source>
        <dbReference type="SMART" id="SM00853"/>
    </source>
</evidence>
<evidence type="ECO:0000259" key="8">
    <source>
        <dbReference type="SMART" id="SM01340"/>
    </source>
</evidence>
<name>A0A9D1GLE8_9BACT</name>
<organism evidence="9 10">
    <name type="scientific">Candidatus Cryptobacteroides merdipullorum</name>
    <dbReference type="NCBI Taxonomy" id="2840771"/>
    <lineage>
        <taxon>Bacteria</taxon>
        <taxon>Pseudomonadati</taxon>
        <taxon>Bacteroidota</taxon>
        <taxon>Bacteroidia</taxon>
        <taxon>Bacteroidales</taxon>
        <taxon>Candidatus Cryptobacteroides</taxon>
    </lineage>
</organism>
<dbReference type="Pfam" id="PF13589">
    <property type="entry name" value="HATPase_c_3"/>
    <property type="match status" value="1"/>
</dbReference>
<feature type="domain" description="DNA mismatch repair protein S5" evidence="8">
    <location>
        <begin position="209"/>
        <end position="327"/>
    </location>
</feature>
<dbReference type="CDD" id="cd00782">
    <property type="entry name" value="MutL_Trans"/>
    <property type="match status" value="1"/>
</dbReference>
<evidence type="ECO:0000313" key="10">
    <source>
        <dbReference type="Proteomes" id="UP000886881"/>
    </source>
</evidence>
<sequence length="610" mass="66408">MGGLKVLPAQIANMIAAGEVVQRPASVVKELMENAVDAGATQISVIVTDAGRTLIQVIDNGCGMSPADAVLCFERHATSKIATAEDLGEIMTYGFRGEALASIAAVAEVTLRTRRTGDETAVEVRTGGESKTRTSSVAAPVGSSFAVRNLFYNTPARRKFLKSDNVELKHIIEEFTRIAVTRPEIGFTLNSGGRDLFVLKKAKSRKFRIQDLLGGGISSELVDISAETSVVSLQGYIGRPDTARKTLGNQFLFVNGRYFRSAYLHKAVMKAYEDLIPDGVTPSYFIFLEADPHSVDVNIHPAKTEVKFEDDSVIFQVLYACIRESLGRNSFGASIDFDTSGAPELPQLGRNFEQYAGLKAPEIGSDPDYDPFRSSDPLKVPNYGFSEQGESSQDDGRQQARGYSSYIDRRDDYGKLFDDNSATASRTLTVHGKYILTPAASGIMAVHVSRARERIFYDRNLRLLKDRSHVTQTAMFPVQVRVGTAQRLLFDDNAEMLGRLGFDISPFGNDTVVVNGVPEGFSCESGKVEKLVTDIMYILSEDAGGLPDIMEQRIAGKIAVLEAAGAPALTSAAEAGRIIDTLFACENPELSPRGHRILCIIPLGDIDKLF</sequence>
<dbReference type="InterPro" id="IPR002099">
    <property type="entry name" value="MutL/Mlh/PMS"/>
</dbReference>
<dbReference type="InterPro" id="IPR020568">
    <property type="entry name" value="Ribosomal_Su5_D2-typ_SF"/>
</dbReference>
<dbReference type="FunFam" id="3.30.565.10:FF:000003">
    <property type="entry name" value="DNA mismatch repair endonuclease MutL"/>
    <property type="match status" value="1"/>
</dbReference>
<dbReference type="PANTHER" id="PTHR10073">
    <property type="entry name" value="DNA MISMATCH REPAIR PROTEIN MLH, PMS, MUTL"/>
    <property type="match status" value="1"/>
</dbReference>
<evidence type="ECO:0000313" key="9">
    <source>
        <dbReference type="EMBL" id="HIT46321.1"/>
    </source>
</evidence>
<dbReference type="GO" id="GO:0016887">
    <property type="term" value="F:ATP hydrolysis activity"/>
    <property type="evidence" value="ECO:0007669"/>
    <property type="project" value="InterPro"/>
</dbReference>
<dbReference type="EMBL" id="DVLC01000007">
    <property type="protein sequence ID" value="HIT46321.1"/>
    <property type="molecule type" value="Genomic_DNA"/>
</dbReference>
<dbReference type="GO" id="GO:0140664">
    <property type="term" value="F:ATP-dependent DNA damage sensor activity"/>
    <property type="evidence" value="ECO:0007669"/>
    <property type="project" value="InterPro"/>
</dbReference>
<dbReference type="NCBIfam" id="TIGR00585">
    <property type="entry name" value="mutl"/>
    <property type="match status" value="1"/>
</dbReference>
<dbReference type="Gene3D" id="3.30.1540.20">
    <property type="entry name" value="MutL, C-terminal domain, dimerisation subdomain"/>
    <property type="match status" value="1"/>
</dbReference>
<protein>
    <recommendedName>
        <fullName evidence="2 5">DNA mismatch repair protein MutL</fullName>
    </recommendedName>
</protein>
<dbReference type="PROSITE" id="PS00058">
    <property type="entry name" value="DNA_MISMATCH_REPAIR_1"/>
    <property type="match status" value="1"/>
</dbReference>
<dbReference type="SMART" id="SM01340">
    <property type="entry name" value="DNA_mis_repair"/>
    <property type="match status" value="1"/>
</dbReference>
<dbReference type="GO" id="GO:0032300">
    <property type="term" value="C:mismatch repair complex"/>
    <property type="evidence" value="ECO:0007669"/>
    <property type="project" value="InterPro"/>
</dbReference>
<feature type="domain" description="MutL C-terminal dimerisation" evidence="7">
    <location>
        <begin position="426"/>
        <end position="579"/>
    </location>
</feature>
<evidence type="ECO:0000256" key="1">
    <source>
        <dbReference type="ARBA" id="ARBA00006082"/>
    </source>
</evidence>
<evidence type="ECO:0000256" key="2">
    <source>
        <dbReference type="ARBA" id="ARBA00021975"/>
    </source>
</evidence>
<dbReference type="InterPro" id="IPR020667">
    <property type="entry name" value="DNA_mismatch_repair_MutL"/>
</dbReference>
<proteinExistence type="inferred from homology"/>
<dbReference type="Gene3D" id="3.30.1370.100">
    <property type="entry name" value="MutL, C-terminal domain, regulatory subdomain"/>
    <property type="match status" value="1"/>
</dbReference>
<evidence type="ECO:0000256" key="5">
    <source>
        <dbReference type="HAMAP-Rule" id="MF_00149"/>
    </source>
</evidence>
<dbReference type="Pfam" id="PF08676">
    <property type="entry name" value="MutL_C"/>
    <property type="match status" value="1"/>
</dbReference>
<dbReference type="InterPro" id="IPR036890">
    <property type="entry name" value="HATPase_C_sf"/>
</dbReference>
<comment type="caution">
    <text evidence="9">The sequence shown here is derived from an EMBL/GenBank/DDBJ whole genome shotgun (WGS) entry which is preliminary data.</text>
</comment>
<dbReference type="SMART" id="SM00853">
    <property type="entry name" value="MutL_C"/>
    <property type="match status" value="1"/>
</dbReference>
<dbReference type="SUPFAM" id="SSF54211">
    <property type="entry name" value="Ribosomal protein S5 domain 2-like"/>
    <property type="match status" value="1"/>
</dbReference>
<dbReference type="Gene3D" id="3.30.565.10">
    <property type="entry name" value="Histidine kinase-like ATPase, C-terminal domain"/>
    <property type="match status" value="1"/>
</dbReference>
<dbReference type="AlphaFoldDB" id="A0A9D1GLE8"/>
<keyword evidence="9" id="KW-0540">Nuclease</keyword>
<comment type="similarity">
    <text evidence="1 5">Belongs to the DNA mismatch repair MutL/HexB family.</text>
</comment>
<dbReference type="CDD" id="cd16926">
    <property type="entry name" value="HATPase_MutL-MLH-PMS-like"/>
    <property type="match status" value="1"/>
</dbReference>
<dbReference type="InterPro" id="IPR014762">
    <property type="entry name" value="DNA_mismatch_repair_CS"/>
</dbReference>
<keyword evidence="3 5" id="KW-0227">DNA damage</keyword>
<dbReference type="GO" id="GO:0030983">
    <property type="term" value="F:mismatched DNA binding"/>
    <property type="evidence" value="ECO:0007669"/>
    <property type="project" value="InterPro"/>
</dbReference>
<dbReference type="SUPFAM" id="SSF55874">
    <property type="entry name" value="ATPase domain of HSP90 chaperone/DNA topoisomerase II/histidine kinase"/>
    <property type="match status" value="1"/>
</dbReference>
<dbReference type="GO" id="GO:0005524">
    <property type="term" value="F:ATP binding"/>
    <property type="evidence" value="ECO:0007669"/>
    <property type="project" value="InterPro"/>
</dbReference>
<dbReference type="InterPro" id="IPR013507">
    <property type="entry name" value="DNA_mismatch_S5_2-like"/>
</dbReference>